<reference evidence="4 5" key="2">
    <citation type="journal article" date="2019" name="G3 (Bethesda)">
        <title>Hybrid Assembly of the Genome of the Entomopathogenic Nematode Steinernema carpocapsae Identifies the X-Chromosome.</title>
        <authorList>
            <person name="Serra L."/>
            <person name="Macchietto M."/>
            <person name="Macias-Munoz A."/>
            <person name="McGill C.J."/>
            <person name="Rodriguez I.M."/>
            <person name="Rodriguez B."/>
            <person name="Murad R."/>
            <person name="Mortazavi A."/>
        </authorList>
    </citation>
    <scope>NUCLEOTIDE SEQUENCE [LARGE SCALE GENOMIC DNA]</scope>
    <source>
        <strain evidence="4 5">ALL</strain>
    </source>
</reference>
<comment type="similarity">
    <text evidence="1">Belongs to the insulin family.</text>
</comment>
<evidence type="ECO:0000256" key="2">
    <source>
        <dbReference type="ARBA" id="ARBA00022729"/>
    </source>
</evidence>
<feature type="signal peptide" evidence="3">
    <location>
        <begin position="1"/>
        <end position="24"/>
    </location>
</feature>
<comment type="caution">
    <text evidence="4">The sequence shown here is derived from an EMBL/GenBank/DDBJ whole genome shotgun (WGS) entry which is preliminary data.</text>
</comment>
<proteinExistence type="inferred from homology"/>
<protein>
    <recommendedName>
        <fullName evidence="6">Insulin-like domain-containing protein</fullName>
    </recommendedName>
</protein>
<sequence length="183" mass="20372">MTKLMPFLALTAVFVIDRDPSAEALRACGSRLVKLLYDTCKFHKEKWPCFRDEFYENGYGSGEKRRSTRVGIATECCDNECEIEAVAKRCCFSIECLQACYPGTNYTLVEGLVYPTTAPIPTAIEYDEEYEEGTSTEASKAYASTTTQTRPVFAHPQNLTGPNLSPTTSLTRMITKPCSPPAY</sequence>
<dbReference type="InterPro" id="IPR022353">
    <property type="entry name" value="Insulin_CS"/>
</dbReference>
<organism evidence="4 5">
    <name type="scientific">Steinernema carpocapsae</name>
    <name type="common">Entomopathogenic nematode</name>
    <dbReference type="NCBI Taxonomy" id="34508"/>
    <lineage>
        <taxon>Eukaryota</taxon>
        <taxon>Metazoa</taxon>
        <taxon>Ecdysozoa</taxon>
        <taxon>Nematoda</taxon>
        <taxon>Chromadorea</taxon>
        <taxon>Rhabditida</taxon>
        <taxon>Tylenchina</taxon>
        <taxon>Panagrolaimomorpha</taxon>
        <taxon>Strongyloidoidea</taxon>
        <taxon>Steinernematidae</taxon>
        <taxon>Steinernema</taxon>
    </lineage>
</organism>
<dbReference type="Proteomes" id="UP000298663">
    <property type="component" value="Unassembled WGS sequence"/>
</dbReference>
<dbReference type="InterPro" id="IPR036438">
    <property type="entry name" value="Insulin-like_sf"/>
</dbReference>
<dbReference type="SUPFAM" id="SSF56994">
    <property type="entry name" value="Insulin-like"/>
    <property type="match status" value="1"/>
</dbReference>
<evidence type="ECO:0000256" key="3">
    <source>
        <dbReference type="SAM" id="SignalP"/>
    </source>
</evidence>
<dbReference type="AlphaFoldDB" id="A0A4U8UM29"/>
<dbReference type="OrthoDB" id="10019596at2759"/>
<dbReference type="Gene3D" id="1.10.100.10">
    <property type="entry name" value="Insulin-like"/>
    <property type="match status" value="1"/>
</dbReference>
<accession>A0A4U8UM29</accession>
<keyword evidence="2 3" id="KW-0732">Signal</keyword>
<name>A0A4U8UM29_STECR</name>
<evidence type="ECO:0000256" key="1">
    <source>
        <dbReference type="ARBA" id="ARBA00009034"/>
    </source>
</evidence>
<reference evidence="4 5" key="1">
    <citation type="journal article" date="2015" name="Genome Biol.">
        <title>Comparative genomics of Steinernema reveals deeply conserved gene regulatory networks.</title>
        <authorList>
            <person name="Dillman A.R."/>
            <person name="Macchietto M."/>
            <person name="Porter C.F."/>
            <person name="Rogers A."/>
            <person name="Williams B."/>
            <person name="Antoshechkin I."/>
            <person name="Lee M.M."/>
            <person name="Goodwin Z."/>
            <person name="Lu X."/>
            <person name="Lewis E.E."/>
            <person name="Goodrich-Blair H."/>
            <person name="Stock S.P."/>
            <person name="Adams B.J."/>
            <person name="Sternberg P.W."/>
            <person name="Mortazavi A."/>
        </authorList>
    </citation>
    <scope>NUCLEOTIDE SEQUENCE [LARGE SCALE GENOMIC DNA]</scope>
    <source>
        <strain evidence="4 5">ALL</strain>
    </source>
</reference>
<dbReference type="EMBL" id="AZBU02000001">
    <property type="protein sequence ID" value="TMS32518.1"/>
    <property type="molecule type" value="Genomic_DNA"/>
</dbReference>
<evidence type="ECO:0000313" key="4">
    <source>
        <dbReference type="EMBL" id="TMS32518.1"/>
    </source>
</evidence>
<evidence type="ECO:0000313" key="5">
    <source>
        <dbReference type="Proteomes" id="UP000298663"/>
    </source>
</evidence>
<feature type="chain" id="PRO_5020924267" description="Insulin-like domain-containing protein" evidence="3">
    <location>
        <begin position="25"/>
        <end position="183"/>
    </location>
</feature>
<dbReference type="PROSITE" id="PS00262">
    <property type="entry name" value="INSULIN"/>
    <property type="match status" value="1"/>
</dbReference>
<gene>
    <name evidence="4" type="ORF">L596_000346</name>
</gene>
<keyword evidence="5" id="KW-1185">Reference proteome</keyword>
<evidence type="ECO:0008006" key="6">
    <source>
        <dbReference type="Google" id="ProtNLM"/>
    </source>
</evidence>